<dbReference type="Proteomes" id="UP000663877">
    <property type="component" value="Unassembled WGS sequence"/>
</dbReference>
<dbReference type="Gene3D" id="1.10.287.650">
    <property type="entry name" value="L27 domain"/>
    <property type="match status" value="1"/>
</dbReference>
<feature type="domain" description="L27" evidence="1">
    <location>
        <begin position="1"/>
        <end position="59"/>
    </location>
</feature>
<dbReference type="AlphaFoldDB" id="A0A816C3I3"/>
<dbReference type="SUPFAM" id="SSF101288">
    <property type="entry name" value="L27 domain"/>
    <property type="match status" value="1"/>
</dbReference>
<evidence type="ECO:0000313" key="2">
    <source>
        <dbReference type="EMBL" id="CAF1415189.1"/>
    </source>
</evidence>
<proteinExistence type="predicted"/>
<dbReference type="EMBL" id="CAJNOI010001458">
    <property type="protein sequence ID" value="CAF1415189.1"/>
    <property type="molecule type" value="Genomic_DNA"/>
</dbReference>
<comment type="caution">
    <text evidence="3">The sequence shown here is derived from an EMBL/GenBank/DDBJ whole genome shotgun (WGS) entry which is preliminary data.</text>
</comment>
<gene>
    <name evidence="2" type="ORF">BJG266_LOCUS38444</name>
    <name evidence="3" type="ORF">QVE165_LOCUS55315</name>
</gene>
<dbReference type="InterPro" id="IPR004172">
    <property type="entry name" value="L27_dom"/>
</dbReference>
<evidence type="ECO:0000313" key="3">
    <source>
        <dbReference type="EMBL" id="CAF1618859.1"/>
    </source>
</evidence>
<organism evidence="3 4">
    <name type="scientific">Adineta steineri</name>
    <dbReference type="NCBI Taxonomy" id="433720"/>
    <lineage>
        <taxon>Eukaryota</taxon>
        <taxon>Metazoa</taxon>
        <taxon>Spiralia</taxon>
        <taxon>Gnathifera</taxon>
        <taxon>Rotifera</taxon>
        <taxon>Eurotatoria</taxon>
        <taxon>Bdelloidea</taxon>
        <taxon>Adinetida</taxon>
        <taxon>Adinetidae</taxon>
        <taxon>Adineta</taxon>
    </lineage>
</organism>
<dbReference type="InterPro" id="IPR036892">
    <property type="entry name" value="L27_dom_sf"/>
</dbReference>
<dbReference type="OrthoDB" id="6022242at2759"/>
<evidence type="ECO:0000259" key="1">
    <source>
        <dbReference type="PROSITE" id="PS51022"/>
    </source>
</evidence>
<protein>
    <recommendedName>
        <fullName evidence="1">L27 domain-containing protein</fullName>
    </recommendedName>
</protein>
<dbReference type="EMBL" id="CAJNOM010001781">
    <property type="protein sequence ID" value="CAF1618859.1"/>
    <property type="molecule type" value="Genomic_DNA"/>
</dbReference>
<accession>A0A816C3I3</accession>
<name>A0A816C3I3_9BILA</name>
<dbReference type="PROSITE" id="PS51022">
    <property type="entry name" value="L27"/>
    <property type="match status" value="1"/>
</dbReference>
<keyword evidence="4" id="KW-1185">Reference proteome</keyword>
<sequence length="146" mass="16897">MAQLCEASTILKRLSERLYQYSNCQQPDIDSLQQIIDSPLFNTLYNLQESFQQLKVEFEKGNPSIKDCSFDFDLEGHLKFISKKITNQNIKNNKRLANDNILRKIILTKQTPDESLGFSIIEKKHRLFDINAIFIEGIQSNGITEL</sequence>
<reference evidence="3" key="1">
    <citation type="submission" date="2021-02" db="EMBL/GenBank/DDBJ databases">
        <authorList>
            <person name="Nowell W R."/>
        </authorList>
    </citation>
    <scope>NUCLEOTIDE SEQUENCE</scope>
</reference>
<evidence type="ECO:0000313" key="4">
    <source>
        <dbReference type="Proteomes" id="UP000663832"/>
    </source>
</evidence>
<dbReference type="Proteomes" id="UP000663832">
    <property type="component" value="Unassembled WGS sequence"/>
</dbReference>